<sequence length="389" mass="41742">MARITEVLTHVLKLEGPRAYLGRLEDGQDLTPERGYVVRAPWRSLYSGRYETLLVEVRTDEGCTGWGEALAPVGPEIPAAVVDRLLADQLIGQDPTRVRPLWHRMRELMRERGHLSGHQADAMAAVDIALWDLHGRLTGLSVAELLGGAHRDRVPAYVSGLPEPTDEERAALAASYAKQGTTMIKLALGKGIETDLATYDAVAAAAPGVRLAVDAHWAYSIGEALTLGHELDRRGALFLEAPLAPEDVEGHRELAGRITTPVAVGEAMRNRYEFADWIGRRALRLAQPDVARTGITEAQSIAEVAAAAHLPVACHHSVGLGVALAAGIQLSAAVENSPFFEFQADSLSVAQSILRTPIDARPDGYVLPTGPGLGVEVDAEKIAELAKES</sequence>
<dbReference type="EMBL" id="JAOZYC010000001">
    <property type="protein sequence ID" value="MEB8336137.1"/>
    <property type="molecule type" value="Genomic_DNA"/>
</dbReference>
<evidence type="ECO:0000256" key="1">
    <source>
        <dbReference type="ARBA" id="ARBA00023239"/>
    </source>
</evidence>
<dbReference type="PANTHER" id="PTHR48080">
    <property type="entry name" value="D-GALACTONATE DEHYDRATASE-RELATED"/>
    <property type="match status" value="1"/>
</dbReference>
<dbReference type="RefSeq" id="WP_326013715.1">
    <property type="nucleotide sequence ID" value="NZ_JAOZYC010000001.1"/>
</dbReference>
<reference evidence="3 4" key="1">
    <citation type="submission" date="2022-10" db="EMBL/GenBank/DDBJ databases">
        <authorList>
            <person name="Xie J."/>
            <person name="Shen N."/>
        </authorList>
    </citation>
    <scope>NUCLEOTIDE SEQUENCE [LARGE SCALE GENOMIC DNA]</scope>
    <source>
        <strain evidence="3 4">YIM65594</strain>
    </source>
</reference>
<comment type="caution">
    <text evidence="3">The sequence shown here is derived from an EMBL/GenBank/DDBJ whole genome shotgun (WGS) entry which is preliminary data.</text>
</comment>
<dbReference type="CDD" id="cd03316">
    <property type="entry name" value="MR_like"/>
    <property type="match status" value="1"/>
</dbReference>
<dbReference type="InterPro" id="IPR029065">
    <property type="entry name" value="Enolase_C-like"/>
</dbReference>
<protein>
    <submittedName>
        <fullName evidence="3">Mandelate racemase/muconate lactonizing enzyme family protein</fullName>
    </submittedName>
</protein>
<proteinExistence type="predicted"/>
<evidence type="ECO:0000259" key="2">
    <source>
        <dbReference type="SMART" id="SM00922"/>
    </source>
</evidence>
<dbReference type="PANTHER" id="PTHR48080:SF2">
    <property type="entry name" value="D-GALACTONATE DEHYDRATASE"/>
    <property type="match status" value="1"/>
</dbReference>
<gene>
    <name evidence="3" type="ORF">OKJ99_01200</name>
</gene>
<dbReference type="InterPro" id="IPR034593">
    <property type="entry name" value="DgoD-like"/>
</dbReference>
<feature type="domain" description="Mandelate racemase/muconate lactonizing enzyme C-terminal" evidence="2">
    <location>
        <begin position="166"/>
        <end position="261"/>
    </location>
</feature>
<dbReference type="SUPFAM" id="SSF51604">
    <property type="entry name" value="Enolase C-terminal domain-like"/>
    <property type="match status" value="1"/>
</dbReference>
<dbReference type="SMART" id="SM00922">
    <property type="entry name" value="MR_MLE"/>
    <property type="match status" value="1"/>
</dbReference>
<dbReference type="Gene3D" id="3.20.20.120">
    <property type="entry name" value="Enolase-like C-terminal domain"/>
    <property type="match status" value="1"/>
</dbReference>
<dbReference type="InterPro" id="IPR013342">
    <property type="entry name" value="Mandelate_racemase_C"/>
</dbReference>
<dbReference type="InterPro" id="IPR029017">
    <property type="entry name" value="Enolase-like_N"/>
</dbReference>
<dbReference type="Pfam" id="PF13378">
    <property type="entry name" value="MR_MLE_C"/>
    <property type="match status" value="1"/>
</dbReference>
<dbReference type="SUPFAM" id="SSF54826">
    <property type="entry name" value="Enolase N-terminal domain-like"/>
    <property type="match status" value="1"/>
</dbReference>
<evidence type="ECO:0000313" key="4">
    <source>
        <dbReference type="Proteomes" id="UP001354931"/>
    </source>
</evidence>
<dbReference type="Proteomes" id="UP001354931">
    <property type="component" value="Unassembled WGS sequence"/>
</dbReference>
<accession>A0ABU6EXP2</accession>
<dbReference type="InterPro" id="IPR018110">
    <property type="entry name" value="Mandel_Rmase/mucon_lact_enz_CS"/>
</dbReference>
<name>A0ABU6EXP2_9ACTN</name>
<dbReference type="Pfam" id="PF02746">
    <property type="entry name" value="MR_MLE_N"/>
    <property type="match status" value="1"/>
</dbReference>
<organism evidence="3 4">
    <name type="scientific">Streptomyces endophyticus</name>
    <dbReference type="NCBI Taxonomy" id="714166"/>
    <lineage>
        <taxon>Bacteria</taxon>
        <taxon>Bacillati</taxon>
        <taxon>Actinomycetota</taxon>
        <taxon>Actinomycetes</taxon>
        <taxon>Kitasatosporales</taxon>
        <taxon>Streptomycetaceae</taxon>
        <taxon>Streptomyces</taxon>
    </lineage>
</organism>
<dbReference type="PROSITE" id="PS00908">
    <property type="entry name" value="MR_MLE_1"/>
    <property type="match status" value="1"/>
</dbReference>
<dbReference type="InterPro" id="IPR036849">
    <property type="entry name" value="Enolase-like_C_sf"/>
</dbReference>
<keyword evidence="1" id="KW-0456">Lyase</keyword>
<dbReference type="SFLD" id="SFLDS00001">
    <property type="entry name" value="Enolase"/>
    <property type="match status" value="1"/>
</dbReference>
<dbReference type="InterPro" id="IPR013341">
    <property type="entry name" value="Mandelate_racemase_N_dom"/>
</dbReference>
<dbReference type="Gene3D" id="3.30.390.10">
    <property type="entry name" value="Enolase-like, N-terminal domain"/>
    <property type="match status" value="1"/>
</dbReference>
<evidence type="ECO:0000313" key="3">
    <source>
        <dbReference type="EMBL" id="MEB8336137.1"/>
    </source>
</evidence>
<dbReference type="SFLD" id="SFLDG00179">
    <property type="entry name" value="mandelate_racemase"/>
    <property type="match status" value="1"/>
</dbReference>
<keyword evidence="4" id="KW-1185">Reference proteome</keyword>